<accession>B0MXU8</accession>
<reference evidence="1" key="1">
    <citation type="submission" date="2007-10" db="EMBL/GenBank/DDBJ databases">
        <authorList>
            <person name="Fulton L."/>
            <person name="Clifton S."/>
            <person name="Fulton B."/>
            <person name="Xu J."/>
            <person name="Minx P."/>
            <person name="Pepin K.H."/>
            <person name="Johnson M."/>
            <person name="Thiruvilangam P."/>
            <person name="Bhonagiri V."/>
            <person name="Nash W.E."/>
            <person name="Mardis E.R."/>
            <person name="Wilson R.K."/>
        </authorList>
    </citation>
    <scope>NUCLEOTIDE SEQUENCE [LARGE SCALE GENOMIC DNA]</scope>
    <source>
        <strain evidence="1">DSM 17216</strain>
    </source>
</reference>
<organism evidence="1 2">
    <name type="scientific">Alistipes putredinis DSM 17216</name>
    <dbReference type="NCBI Taxonomy" id="445970"/>
    <lineage>
        <taxon>Bacteria</taxon>
        <taxon>Pseudomonadati</taxon>
        <taxon>Bacteroidota</taxon>
        <taxon>Bacteroidia</taxon>
        <taxon>Bacteroidales</taxon>
        <taxon>Rikenellaceae</taxon>
        <taxon>Alistipes</taxon>
    </lineage>
</organism>
<dbReference type="Proteomes" id="UP000005819">
    <property type="component" value="Unassembled WGS sequence"/>
</dbReference>
<evidence type="ECO:0000313" key="1">
    <source>
        <dbReference type="EMBL" id="EDS02434.1"/>
    </source>
</evidence>
<dbReference type="HOGENOM" id="CLU_205015_0_0_10"/>
<protein>
    <submittedName>
        <fullName evidence="1">Uncharacterized protein</fullName>
    </submittedName>
</protein>
<gene>
    <name evidence="1" type="ORF">ALIPUT_01960</name>
</gene>
<evidence type="ECO:0000313" key="2">
    <source>
        <dbReference type="Proteomes" id="UP000005819"/>
    </source>
</evidence>
<reference evidence="1" key="2">
    <citation type="submission" date="2013-09" db="EMBL/GenBank/DDBJ databases">
        <title>Draft genome sequence of Alistipes putredinis (DSM 17216).</title>
        <authorList>
            <person name="Sudarsanam P."/>
            <person name="Ley R."/>
            <person name="Guruge J."/>
            <person name="Turnbaugh P.J."/>
            <person name="Mahowald M."/>
            <person name="Liep D."/>
            <person name="Gordon J."/>
        </authorList>
    </citation>
    <scope>NUCLEOTIDE SEQUENCE</scope>
    <source>
        <strain evidence="1">DSM 17216</strain>
    </source>
</reference>
<comment type="caution">
    <text evidence="1">The sequence shown here is derived from an EMBL/GenBank/DDBJ whole genome shotgun (WGS) entry which is preliminary data.</text>
</comment>
<proteinExistence type="predicted"/>
<sequence>MKAGRKREFVLNFPRRILSKTMSKIVKGKSNRANLHAKIAEPNPIFYKNSAR</sequence>
<dbReference type="EMBL" id="ABFK02000020">
    <property type="protein sequence ID" value="EDS02434.1"/>
    <property type="molecule type" value="Genomic_DNA"/>
</dbReference>
<dbReference type="AlphaFoldDB" id="B0MXU8"/>
<keyword evidence="2" id="KW-1185">Reference proteome</keyword>
<name>B0MXU8_9BACT</name>